<sequence>MSVLVATVVLLASTLYLVTTPHRQEIFAEVLCWSLIYVSSRAYALFNRGATRSPSSPRSTSATNWNAIALCVALLCLSSSVKVVNWSVVSIPRFLDASPQPAWSSIADQRPEN</sequence>
<gene>
    <name evidence="2" type="ORF">VE01_09452</name>
</gene>
<feature type="signal peptide" evidence="1">
    <location>
        <begin position="1"/>
        <end position="19"/>
    </location>
</feature>
<keyword evidence="1" id="KW-0732">Signal</keyword>
<name>A0A1B8G9V0_9PEZI</name>
<keyword evidence="3" id="KW-1185">Reference proteome</keyword>
<dbReference type="AlphaFoldDB" id="A0A1B8G9V0"/>
<dbReference type="Proteomes" id="UP000091956">
    <property type="component" value="Unassembled WGS sequence"/>
</dbReference>
<dbReference type="GeneID" id="28842838"/>
<evidence type="ECO:0000256" key="1">
    <source>
        <dbReference type="SAM" id="SignalP"/>
    </source>
</evidence>
<dbReference type="EMBL" id="KV460266">
    <property type="protein sequence ID" value="OBT92557.1"/>
    <property type="molecule type" value="Genomic_DNA"/>
</dbReference>
<protein>
    <submittedName>
        <fullName evidence="2">Uncharacterized protein</fullName>
    </submittedName>
</protein>
<organism evidence="2 3">
    <name type="scientific">Pseudogymnoascus verrucosus</name>
    <dbReference type="NCBI Taxonomy" id="342668"/>
    <lineage>
        <taxon>Eukaryota</taxon>
        <taxon>Fungi</taxon>
        <taxon>Dikarya</taxon>
        <taxon>Ascomycota</taxon>
        <taxon>Pezizomycotina</taxon>
        <taxon>Leotiomycetes</taxon>
        <taxon>Thelebolales</taxon>
        <taxon>Thelebolaceae</taxon>
        <taxon>Pseudogymnoascus</taxon>
    </lineage>
</organism>
<evidence type="ECO:0000313" key="2">
    <source>
        <dbReference type="EMBL" id="OBT92557.1"/>
    </source>
</evidence>
<feature type="chain" id="PRO_5008608445" evidence="1">
    <location>
        <begin position="20"/>
        <end position="113"/>
    </location>
</feature>
<reference evidence="2 3" key="1">
    <citation type="submission" date="2016-03" db="EMBL/GenBank/DDBJ databases">
        <title>Comparative genomics of Pseudogymnoascus destructans, the fungus causing white-nose syndrome of bats.</title>
        <authorList>
            <person name="Palmer J.M."/>
            <person name="Drees K.P."/>
            <person name="Foster J.T."/>
            <person name="Lindner D.L."/>
        </authorList>
    </citation>
    <scope>NUCLEOTIDE SEQUENCE [LARGE SCALE GENOMIC DNA]</scope>
    <source>
        <strain evidence="2 3">UAMH 10579</strain>
    </source>
</reference>
<accession>A0A1B8G9V0</accession>
<reference evidence="3" key="2">
    <citation type="journal article" date="2018" name="Nat. Commun.">
        <title>Extreme sensitivity to ultraviolet light in the fungal pathogen causing white-nose syndrome of bats.</title>
        <authorList>
            <person name="Palmer J.M."/>
            <person name="Drees K.P."/>
            <person name="Foster J.T."/>
            <person name="Lindner D.L."/>
        </authorList>
    </citation>
    <scope>NUCLEOTIDE SEQUENCE [LARGE SCALE GENOMIC DNA]</scope>
    <source>
        <strain evidence="3">UAMH 10579</strain>
    </source>
</reference>
<evidence type="ECO:0000313" key="3">
    <source>
        <dbReference type="Proteomes" id="UP000091956"/>
    </source>
</evidence>
<dbReference type="RefSeq" id="XP_018126290.1">
    <property type="nucleotide sequence ID" value="XM_018278866.2"/>
</dbReference>
<proteinExistence type="predicted"/>